<protein>
    <submittedName>
        <fullName evidence="1">Uncharacterized protein</fullName>
    </submittedName>
</protein>
<dbReference type="KEGG" id="mtun:MTUNDRAET4_3097"/>
<reference evidence="1 2" key="1">
    <citation type="submission" date="2019-03" db="EMBL/GenBank/DDBJ databases">
        <authorList>
            <person name="Kox A.R. M."/>
        </authorList>
    </citation>
    <scope>NUCLEOTIDE SEQUENCE [LARGE SCALE GENOMIC DNA]</scope>
    <source>
        <strain evidence="1">MTUNDRAET4 annotated genome</strain>
    </source>
</reference>
<proteinExistence type="predicted"/>
<dbReference type="AlphaFoldDB" id="A0A4U8Z3I8"/>
<gene>
    <name evidence="1" type="ORF">MTUNDRAET4_3097</name>
</gene>
<dbReference type="Proteomes" id="UP000294360">
    <property type="component" value="Chromosome"/>
</dbReference>
<evidence type="ECO:0000313" key="1">
    <source>
        <dbReference type="EMBL" id="VFU09984.1"/>
    </source>
</evidence>
<accession>A0A4U8Z3I8</accession>
<evidence type="ECO:0000313" key="2">
    <source>
        <dbReference type="Proteomes" id="UP000294360"/>
    </source>
</evidence>
<dbReference type="EMBL" id="LR536450">
    <property type="protein sequence ID" value="VFU09984.1"/>
    <property type="molecule type" value="Genomic_DNA"/>
</dbReference>
<organism evidence="1 2">
    <name type="scientific">Methylocella tundrae</name>
    <dbReference type="NCBI Taxonomy" id="227605"/>
    <lineage>
        <taxon>Bacteria</taxon>
        <taxon>Pseudomonadati</taxon>
        <taxon>Pseudomonadota</taxon>
        <taxon>Alphaproteobacteria</taxon>
        <taxon>Hyphomicrobiales</taxon>
        <taxon>Beijerinckiaceae</taxon>
        <taxon>Methylocella</taxon>
    </lineage>
</organism>
<name>A0A4U8Z3I8_METTU</name>
<sequence length="50" mass="5391">MWRARRLQTIPRSPPLWSAGEFDSISVNPSSLIGALKVVADAERAAAAAR</sequence>